<dbReference type="Pfam" id="PF00270">
    <property type="entry name" value="DEAD"/>
    <property type="match status" value="1"/>
</dbReference>
<dbReference type="PROSITE" id="PS51195">
    <property type="entry name" value="Q_MOTIF"/>
    <property type="match status" value="1"/>
</dbReference>
<evidence type="ECO:0000256" key="11">
    <source>
        <dbReference type="SAM" id="MobiDB-lite"/>
    </source>
</evidence>
<evidence type="ECO:0000313" key="18">
    <source>
        <dbReference type="WBParaSite" id="BXY_0562500.1"/>
    </source>
</evidence>
<dbReference type="GO" id="GO:0003723">
    <property type="term" value="F:RNA binding"/>
    <property type="evidence" value="ECO:0007669"/>
    <property type="project" value="UniProtKB-KW"/>
</dbReference>
<evidence type="ECO:0000259" key="13">
    <source>
        <dbReference type="PROSITE" id="PS51194"/>
    </source>
</evidence>
<evidence type="ECO:0000256" key="9">
    <source>
        <dbReference type="PROSITE-ProRule" id="PRU00552"/>
    </source>
</evidence>
<dbReference type="EC" id="3.6.4.13" evidence="1"/>
<dbReference type="SMART" id="SM00490">
    <property type="entry name" value="HELICc"/>
    <property type="match status" value="1"/>
</dbReference>
<evidence type="ECO:0000256" key="8">
    <source>
        <dbReference type="ARBA" id="ARBA00047984"/>
    </source>
</evidence>
<feature type="domain" description="DEAD-box RNA helicase Q" evidence="14">
    <location>
        <begin position="104"/>
        <end position="132"/>
    </location>
</feature>
<dbReference type="GO" id="GO:0016787">
    <property type="term" value="F:hydrolase activity"/>
    <property type="evidence" value="ECO:0007669"/>
    <property type="project" value="UniProtKB-KW"/>
</dbReference>
<keyword evidence="4 10" id="KW-0347">Helicase</keyword>
<keyword evidence="3 10" id="KW-0378">Hydrolase</keyword>
<dbReference type="InterPro" id="IPR027417">
    <property type="entry name" value="P-loop_NTPase"/>
</dbReference>
<feature type="compositionally biased region" description="Basic residues" evidence="11">
    <location>
        <begin position="523"/>
        <end position="537"/>
    </location>
</feature>
<feature type="region of interest" description="Disordered" evidence="11">
    <location>
        <begin position="523"/>
        <end position="552"/>
    </location>
</feature>
<organism evidence="16 18">
    <name type="scientific">Bursaphelenchus xylophilus</name>
    <name type="common">Pinewood nematode worm</name>
    <name type="synonym">Aphelenchoides xylophilus</name>
    <dbReference type="NCBI Taxonomy" id="6326"/>
    <lineage>
        <taxon>Eukaryota</taxon>
        <taxon>Metazoa</taxon>
        <taxon>Ecdysozoa</taxon>
        <taxon>Nematoda</taxon>
        <taxon>Chromadorea</taxon>
        <taxon>Rhabditida</taxon>
        <taxon>Tylenchina</taxon>
        <taxon>Tylenchomorpha</taxon>
        <taxon>Aphelenchoidea</taxon>
        <taxon>Aphelenchoididae</taxon>
        <taxon>Bursaphelenchus</taxon>
    </lineage>
</organism>
<dbReference type="AlphaFoldDB" id="A0A1I7RY08"/>
<dbReference type="OrthoDB" id="360161at2759"/>
<evidence type="ECO:0000313" key="17">
    <source>
        <dbReference type="Proteomes" id="UP000659654"/>
    </source>
</evidence>
<evidence type="ECO:0000256" key="7">
    <source>
        <dbReference type="ARBA" id="ARBA00024355"/>
    </source>
</evidence>
<dbReference type="InterPro" id="IPR014001">
    <property type="entry name" value="Helicase_ATP-bd"/>
</dbReference>
<feature type="domain" description="Helicase C-terminal" evidence="13">
    <location>
        <begin position="337"/>
        <end position="483"/>
    </location>
</feature>
<dbReference type="SMR" id="A0A1I7RY08"/>
<feature type="domain" description="Helicase ATP-binding" evidence="12">
    <location>
        <begin position="135"/>
        <end position="309"/>
    </location>
</feature>
<dbReference type="InterPro" id="IPR014014">
    <property type="entry name" value="RNA_helicase_DEAD_Q_motif"/>
</dbReference>
<feature type="short sequence motif" description="Q motif" evidence="9">
    <location>
        <begin position="104"/>
        <end position="132"/>
    </location>
</feature>
<proteinExistence type="inferred from homology"/>
<evidence type="ECO:0000256" key="1">
    <source>
        <dbReference type="ARBA" id="ARBA00012552"/>
    </source>
</evidence>
<dbReference type="PROSITE" id="PS51192">
    <property type="entry name" value="HELICASE_ATP_BIND_1"/>
    <property type="match status" value="1"/>
</dbReference>
<dbReference type="InterPro" id="IPR000629">
    <property type="entry name" value="RNA-helicase_DEAD-box_CS"/>
</dbReference>
<feature type="compositionally biased region" description="Basic and acidic residues" evidence="11">
    <location>
        <begin position="538"/>
        <end position="552"/>
    </location>
</feature>
<dbReference type="Proteomes" id="UP000582659">
    <property type="component" value="Unassembled WGS sequence"/>
</dbReference>
<dbReference type="EMBL" id="CAJFCV020000001">
    <property type="protein sequence ID" value="CAG9085162.1"/>
    <property type="molecule type" value="Genomic_DNA"/>
</dbReference>
<evidence type="ECO:0000256" key="3">
    <source>
        <dbReference type="ARBA" id="ARBA00022801"/>
    </source>
</evidence>
<evidence type="ECO:0000259" key="14">
    <source>
        <dbReference type="PROSITE" id="PS51195"/>
    </source>
</evidence>
<dbReference type="PROSITE" id="PS51194">
    <property type="entry name" value="HELICASE_CTER"/>
    <property type="match status" value="1"/>
</dbReference>
<dbReference type="WBParaSite" id="BXY_0562500.1">
    <property type="protein sequence ID" value="BXY_0562500.1"/>
    <property type="gene ID" value="BXY_0562500"/>
</dbReference>
<dbReference type="SUPFAM" id="SSF52540">
    <property type="entry name" value="P-loop containing nucleoside triphosphate hydrolases"/>
    <property type="match status" value="1"/>
</dbReference>
<evidence type="ECO:0000259" key="12">
    <source>
        <dbReference type="PROSITE" id="PS51192"/>
    </source>
</evidence>
<dbReference type="eggNOG" id="KOG0344">
    <property type="taxonomic scope" value="Eukaryota"/>
</dbReference>
<dbReference type="EMBL" id="CAJFDI010000001">
    <property type="protein sequence ID" value="CAD5209804.1"/>
    <property type="molecule type" value="Genomic_DNA"/>
</dbReference>
<accession>A0A1I7RY08</accession>
<comment type="catalytic activity">
    <reaction evidence="8">
        <text>ATP + H2O = ADP + phosphate + H(+)</text>
        <dbReference type="Rhea" id="RHEA:13065"/>
        <dbReference type="ChEBI" id="CHEBI:15377"/>
        <dbReference type="ChEBI" id="CHEBI:15378"/>
        <dbReference type="ChEBI" id="CHEBI:30616"/>
        <dbReference type="ChEBI" id="CHEBI:43474"/>
        <dbReference type="ChEBI" id="CHEBI:456216"/>
        <dbReference type="EC" id="3.6.4.13"/>
    </reaction>
</comment>
<dbReference type="Proteomes" id="UP000659654">
    <property type="component" value="Unassembled WGS sequence"/>
</dbReference>
<dbReference type="GO" id="GO:0005524">
    <property type="term" value="F:ATP binding"/>
    <property type="evidence" value="ECO:0007669"/>
    <property type="project" value="UniProtKB-KW"/>
</dbReference>
<dbReference type="GO" id="GO:0043186">
    <property type="term" value="C:P granule"/>
    <property type="evidence" value="ECO:0007669"/>
    <property type="project" value="UniProtKB-ARBA"/>
</dbReference>
<dbReference type="SMART" id="SM00487">
    <property type="entry name" value="DEXDc"/>
    <property type="match status" value="1"/>
</dbReference>
<dbReference type="Pfam" id="PF00271">
    <property type="entry name" value="Helicase_C"/>
    <property type="match status" value="1"/>
</dbReference>
<dbReference type="CDD" id="cd18787">
    <property type="entry name" value="SF2_C_DEAD"/>
    <property type="match status" value="1"/>
</dbReference>
<gene>
    <name evidence="15" type="ORF">BXYJ_LOCUS1618</name>
</gene>
<evidence type="ECO:0000256" key="5">
    <source>
        <dbReference type="ARBA" id="ARBA00022840"/>
    </source>
</evidence>
<keyword evidence="17" id="KW-1185">Reference proteome</keyword>
<evidence type="ECO:0000256" key="10">
    <source>
        <dbReference type="RuleBase" id="RU000492"/>
    </source>
</evidence>
<keyword evidence="2 10" id="KW-0547">Nucleotide-binding</keyword>
<dbReference type="Gene3D" id="3.40.50.300">
    <property type="entry name" value="P-loop containing nucleotide triphosphate hydrolases"/>
    <property type="match status" value="2"/>
</dbReference>
<reference evidence="18" key="1">
    <citation type="submission" date="2016-11" db="UniProtKB">
        <authorList>
            <consortium name="WormBaseParasite"/>
        </authorList>
    </citation>
    <scope>IDENTIFICATION</scope>
</reference>
<comment type="similarity">
    <text evidence="7">Belongs to the DEAD box helicase family. DDX52/ROK1 subfamily.</text>
</comment>
<evidence type="ECO:0000256" key="6">
    <source>
        <dbReference type="ARBA" id="ARBA00022884"/>
    </source>
</evidence>
<name>A0A1I7RY08_BURXY</name>
<dbReference type="PROSITE" id="PS00039">
    <property type="entry name" value="DEAD_ATP_HELICASE"/>
    <property type="match status" value="1"/>
</dbReference>
<dbReference type="InterPro" id="IPR001650">
    <property type="entry name" value="Helicase_C-like"/>
</dbReference>
<dbReference type="InterPro" id="IPR011545">
    <property type="entry name" value="DEAD/DEAH_box_helicase_dom"/>
</dbReference>
<keyword evidence="5 10" id="KW-0067">ATP-binding</keyword>
<dbReference type="PANTHER" id="PTHR47959:SF15">
    <property type="entry name" value="RNA HELICASE"/>
    <property type="match status" value="1"/>
</dbReference>
<evidence type="ECO:0000313" key="15">
    <source>
        <dbReference type="EMBL" id="CAD5209804.1"/>
    </source>
</evidence>
<reference evidence="15" key="2">
    <citation type="submission" date="2020-09" db="EMBL/GenBank/DDBJ databases">
        <authorList>
            <person name="Kikuchi T."/>
        </authorList>
    </citation>
    <scope>NUCLEOTIDE SEQUENCE</scope>
    <source>
        <strain evidence="15">Ka4C1</strain>
    </source>
</reference>
<keyword evidence="6" id="KW-0694">RNA-binding</keyword>
<dbReference type="InterPro" id="IPR050079">
    <property type="entry name" value="DEAD_box_RNA_helicase"/>
</dbReference>
<protein>
    <recommendedName>
        <fullName evidence="1">RNA helicase</fullName>
        <ecNumber evidence="1">3.6.4.13</ecNumber>
    </recommendedName>
</protein>
<sequence length="552" mass="62179">MNRDLYQTLSFGTAKSRKRKQLVSEDLVGPLSAIAYKECDKPVSKKKKKNIFEDELTATELFLKTRRVDDAREITVTAKYDGAQKIRKANKIFVWGEDIPHPMIDFNELRLPKEIMENLKAFNINVPTPAQMQVIPLLFEKRDLLVSAPTGSGKTMAFLLPIAKQALDVGVKKDELFSIFVAPTAVLAEQIFENVTQLIKGLPLKAVLVTSEKKPGLGNFVVCTPSKFINCVKHGLIKKDALENTEWLVVDEADRLFDTTEGKRNFRIQLGEIFKMTDSPQTRRAFFSATFSAVVERWCKDNLMDVATVCVGPRNTSNSDVVQELKFSGDEHGKMFLVEDILREGFDPPALIFVQSKERAGELFVQLQKGFPHIPMRLMSSELTTEARTKILEQLKSGEVFVLICTEMMGRGIDIPEISLVINFDLPTSVASYIHRIGRTGRAGRNGKAITFFSYGDIKVLPPIASIVKQAGYDVPEYIFEMKVNRDLRKSLKSKAPNREVLGSVKKWKKVKKDAIKKKIMTGKPKFIMKKGQKTKAKSGDQKPKAKNQKKD</sequence>
<dbReference type="PANTHER" id="PTHR47959">
    <property type="entry name" value="ATP-DEPENDENT RNA HELICASE RHLE-RELATED"/>
    <property type="match status" value="1"/>
</dbReference>
<evidence type="ECO:0000256" key="2">
    <source>
        <dbReference type="ARBA" id="ARBA00022741"/>
    </source>
</evidence>
<dbReference type="GO" id="GO:0005829">
    <property type="term" value="C:cytosol"/>
    <property type="evidence" value="ECO:0007669"/>
    <property type="project" value="TreeGrafter"/>
</dbReference>
<dbReference type="Proteomes" id="UP000095284">
    <property type="component" value="Unplaced"/>
</dbReference>
<dbReference type="GO" id="GO:0003724">
    <property type="term" value="F:RNA helicase activity"/>
    <property type="evidence" value="ECO:0007669"/>
    <property type="project" value="UniProtKB-EC"/>
</dbReference>
<evidence type="ECO:0000313" key="16">
    <source>
        <dbReference type="Proteomes" id="UP000095284"/>
    </source>
</evidence>
<evidence type="ECO:0000256" key="4">
    <source>
        <dbReference type="ARBA" id="ARBA00022806"/>
    </source>
</evidence>